<dbReference type="PANTHER" id="PTHR46466:SF1">
    <property type="entry name" value="GLYOXALASE DOMAIN-CONTAINING PROTEIN 4"/>
    <property type="match status" value="1"/>
</dbReference>
<dbReference type="InterPro" id="IPR043193">
    <property type="entry name" value="GLOD4"/>
</dbReference>
<protein>
    <recommendedName>
        <fullName evidence="3">VOC domain-containing protein</fullName>
    </recommendedName>
</protein>
<dbReference type="Proteomes" id="UP000694395">
    <property type="component" value="Chromosome 11"/>
</dbReference>
<reference evidence="1" key="3">
    <citation type="submission" date="2025-09" db="UniProtKB">
        <authorList>
            <consortium name="Ensembl"/>
        </authorList>
    </citation>
    <scope>IDENTIFICATION</scope>
</reference>
<dbReference type="SUPFAM" id="SSF54593">
    <property type="entry name" value="Glyoxalase/Bleomycin resistance protein/Dihydroxybiphenyl dioxygenase"/>
    <property type="match status" value="1"/>
</dbReference>
<reference evidence="1" key="2">
    <citation type="submission" date="2025-08" db="UniProtKB">
        <authorList>
            <consortium name="Ensembl"/>
        </authorList>
    </citation>
    <scope>IDENTIFICATION</scope>
</reference>
<dbReference type="Gene3D" id="3.10.180.10">
    <property type="entry name" value="2,3-Dihydroxybiphenyl 1,2-Dioxygenase, domain 1"/>
    <property type="match status" value="1"/>
</dbReference>
<dbReference type="GeneTree" id="ENSGT00940000179359"/>
<dbReference type="PANTHER" id="PTHR46466">
    <property type="entry name" value="GLYOXALASE DOMAIN-CONTAINING PROTEIN 4"/>
    <property type="match status" value="1"/>
</dbReference>
<accession>A0A8C7QUP1</accession>
<evidence type="ECO:0008006" key="3">
    <source>
        <dbReference type="Google" id="ProtNLM"/>
    </source>
</evidence>
<dbReference type="AlphaFoldDB" id="A0A8C7QUP1"/>
<evidence type="ECO:0000313" key="2">
    <source>
        <dbReference type="Proteomes" id="UP000694395"/>
    </source>
</evidence>
<proteinExistence type="predicted"/>
<organism evidence="1 2">
    <name type="scientific">Oncorhynchus mykiss</name>
    <name type="common">Rainbow trout</name>
    <name type="synonym">Salmo gairdneri</name>
    <dbReference type="NCBI Taxonomy" id="8022"/>
    <lineage>
        <taxon>Eukaryota</taxon>
        <taxon>Metazoa</taxon>
        <taxon>Chordata</taxon>
        <taxon>Craniata</taxon>
        <taxon>Vertebrata</taxon>
        <taxon>Euteleostomi</taxon>
        <taxon>Actinopterygii</taxon>
        <taxon>Neopterygii</taxon>
        <taxon>Teleostei</taxon>
        <taxon>Protacanthopterygii</taxon>
        <taxon>Salmoniformes</taxon>
        <taxon>Salmonidae</taxon>
        <taxon>Salmoninae</taxon>
        <taxon>Oncorhynchus</taxon>
    </lineage>
</organism>
<evidence type="ECO:0000313" key="1">
    <source>
        <dbReference type="Ensembl" id="ENSOMYP00000042092.2"/>
    </source>
</evidence>
<name>A0A8C7QUP1_ONCMY</name>
<dbReference type="InterPro" id="IPR029068">
    <property type="entry name" value="Glyas_Bleomycin-R_OHBP_Dase"/>
</dbReference>
<keyword evidence="2" id="KW-1185">Reference proteome</keyword>
<reference evidence="1" key="1">
    <citation type="submission" date="2020-07" db="EMBL/GenBank/DDBJ databases">
        <title>A long reads based de novo assembly of the rainbow trout Arlee double haploid line genome.</title>
        <authorList>
            <person name="Gao G."/>
            <person name="Palti Y."/>
        </authorList>
    </citation>
    <scope>NUCLEOTIDE SEQUENCE [LARGE SCALE GENOMIC DNA]</scope>
</reference>
<dbReference type="Ensembl" id="ENSOMYT00000045925.2">
    <property type="protein sequence ID" value="ENSOMYP00000042092.2"/>
    <property type="gene ID" value="ENSOMYG00000019445.2"/>
</dbReference>
<sequence length="87" mass="10274">MALRQALHLVFKVGNRIKAATFYRDVLGMKILHHKERREVERRRRAVHSLSLSFRPHCSALNFRTCICAVVPFVANWLTSKRNSFYF</sequence>